<name>A0A1Y2B4G9_9FUNG</name>
<evidence type="ECO:0000256" key="1">
    <source>
        <dbReference type="SAM" id="MobiDB-lite"/>
    </source>
</evidence>
<accession>A0A1Y2B4G9</accession>
<dbReference type="AlphaFoldDB" id="A0A1Y2B4G9"/>
<reference evidence="2 3" key="1">
    <citation type="submission" date="2016-08" db="EMBL/GenBank/DDBJ databases">
        <title>A Parts List for Fungal Cellulosomes Revealed by Comparative Genomics.</title>
        <authorList>
            <consortium name="DOE Joint Genome Institute"/>
            <person name="Haitjema C.H."/>
            <person name="Gilmore S.P."/>
            <person name="Henske J.K."/>
            <person name="Solomon K.V."/>
            <person name="De Groot R."/>
            <person name="Kuo A."/>
            <person name="Mondo S.J."/>
            <person name="Salamov A.A."/>
            <person name="Labutti K."/>
            <person name="Zhao Z."/>
            <person name="Chiniquy J."/>
            <person name="Barry K."/>
            <person name="Brewer H.M."/>
            <person name="Purvine S.O."/>
            <person name="Wright A.T."/>
            <person name="Boxma B."/>
            <person name="Van Alen T."/>
            <person name="Hackstein J.H."/>
            <person name="Baker S.E."/>
            <person name="Grigoriev I.V."/>
            <person name="O'Malley M.A."/>
        </authorList>
    </citation>
    <scope>NUCLEOTIDE SEQUENCE [LARGE SCALE GENOMIC DNA]</scope>
    <source>
        <strain evidence="2 3">G1</strain>
    </source>
</reference>
<sequence>MFSFMLLKSTPCTISNSDSVYKTSASCTPGYYLIDKSDSSILTEAASAAVETVLLSCEGGDNKPCTETTVPGYYVNKGGNEGNFIECDSSYRCNIASVTTAACGENKVGKLLFDSASYGICLAFNKYNDPGIQYLKVDFGKKSGSYLVKHTSGTIFSFDKTANYYALKITEDSITFDKGCTDIVDQCVLYTGGELVTRVEDFCSEDSSGRYYTCTNGKCISENQEAGNAKDDNGEGAACIISKTESYAITVSCTNYGYYLYEDEGTPANSRVCLHKEGVDLTCTELSKIPVGYYWNSYQYNEVIECSSTTCKKDDLPTSCTSAEAGKIIDNGYNLEFCISNENSIPLVKDKTFEFTGIAKSIFSETTVTYVLKIDGSSLTVEKKINVSGELSKCSEKCTTDVYCINTTKIQTGSGDCADITGAALEKTAGKHYIYFDAEDKITTFTEAKKAYECEFNADGGNTLKACEVVDQKAIAISGVGELSCDKNTGCKFVAETKVTCNFDSPDENCNGYYVNESSELLSCDGKSCEKISTPLGYFVNSNTYIICNKDIIKINERDATENTIDGHTVTGDDELNYYCGEVTPTETDEETCTKGELIKISEVVKVCNTGKTSDAIAFGDDKNNYLIQANTLDGSHDETKYYILKVNSNDIQPVLDDKRHYKYIFKDSFKVLNEDNSNCSNVENSGETIDDLIEYEKNEDNTYSETTPKLSEDEASP</sequence>
<feature type="region of interest" description="Disordered" evidence="1">
    <location>
        <begin position="697"/>
        <end position="718"/>
    </location>
</feature>
<dbReference type="OrthoDB" id="19091at2759"/>
<keyword evidence="3" id="KW-1185">Reference proteome</keyword>
<dbReference type="EMBL" id="MCOG01000180">
    <property type="protein sequence ID" value="ORY29377.1"/>
    <property type="molecule type" value="Genomic_DNA"/>
</dbReference>
<dbReference type="STRING" id="1754190.A0A1Y2B4G9"/>
<organism evidence="2 3">
    <name type="scientific">Neocallimastix californiae</name>
    <dbReference type="NCBI Taxonomy" id="1754190"/>
    <lineage>
        <taxon>Eukaryota</taxon>
        <taxon>Fungi</taxon>
        <taxon>Fungi incertae sedis</taxon>
        <taxon>Chytridiomycota</taxon>
        <taxon>Chytridiomycota incertae sedis</taxon>
        <taxon>Neocallimastigomycetes</taxon>
        <taxon>Neocallimastigales</taxon>
        <taxon>Neocallimastigaceae</taxon>
        <taxon>Neocallimastix</taxon>
    </lineage>
</organism>
<proteinExistence type="predicted"/>
<dbReference type="Proteomes" id="UP000193920">
    <property type="component" value="Unassembled WGS sequence"/>
</dbReference>
<evidence type="ECO:0000313" key="2">
    <source>
        <dbReference type="EMBL" id="ORY29377.1"/>
    </source>
</evidence>
<protein>
    <submittedName>
        <fullName evidence="2">Uncharacterized protein</fullName>
    </submittedName>
</protein>
<gene>
    <name evidence="2" type="ORF">LY90DRAFT_627801</name>
</gene>
<comment type="caution">
    <text evidence="2">The sequence shown here is derived from an EMBL/GenBank/DDBJ whole genome shotgun (WGS) entry which is preliminary data.</text>
</comment>
<evidence type="ECO:0000313" key="3">
    <source>
        <dbReference type="Proteomes" id="UP000193920"/>
    </source>
</evidence>